<dbReference type="Pfam" id="PF01738">
    <property type="entry name" value="DLH"/>
    <property type="match status" value="1"/>
</dbReference>
<dbReference type="Proteomes" id="UP000654075">
    <property type="component" value="Unassembled WGS sequence"/>
</dbReference>
<reference evidence="3" key="1">
    <citation type="submission" date="2021-02" db="EMBL/GenBank/DDBJ databases">
        <authorList>
            <person name="Dougan E. K."/>
            <person name="Rhodes N."/>
            <person name="Thang M."/>
            <person name="Chan C."/>
        </authorList>
    </citation>
    <scope>NUCLEOTIDE SEQUENCE</scope>
</reference>
<gene>
    <name evidence="3" type="ORF">PGLA1383_LOCUS6255</name>
</gene>
<evidence type="ECO:0000313" key="4">
    <source>
        <dbReference type="Proteomes" id="UP000654075"/>
    </source>
</evidence>
<dbReference type="InterPro" id="IPR029058">
    <property type="entry name" value="AB_hydrolase_fold"/>
</dbReference>
<feature type="region of interest" description="Disordered" evidence="1">
    <location>
        <begin position="24"/>
        <end position="47"/>
    </location>
</feature>
<dbReference type="GO" id="GO:0016787">
    <property type="term" value="F:hydrolase activity"/>
    <property type="evidence" value="ECO:0007669"/>
    <property type="project" value="InterPro"/>
</dbReference>
<evidence type="ECO:0000259" key="2">
    <source>
        <dbReference type="Pfam" id="PF01738"/>
    </source>
</evidence>
<organism evidence="3 4">
    <name type="scientific">Polarella glacialis</name>
    <name type="common">Dinoflagellate</name>
    <dbReference type="NCBI Taxonomy" id="89957"/>
    <lineage>
        <taxon>Eukaryota</taxon>
        <taxon>Sar</taxon>
        <taxon>Alveolata</taxon>
        <taxon>Dinophyceae</taxon>
        <taxon>Suessiales</taxon>
        <taxon>Suessiaceae</taxon>
        <taxon>Polarella</taxon>
    </lineage>
</organism>
<name>A0A813DF27_POLGL</name>
<feature type="domain" description="Dienelactone hydrolase" evidence="2">
    <location>
        <begin position="103"/>
        <end position="286"/>
    </location>
</feature>
<dbReference type="PANTHER" id="PTHR17630:SF44">
    <property type="entry name" value="PROTEIN AIM2"/>
    <property type="match status" value="1"/>
</dbReference>
<dbReference type="InterPro" id="IPR002925">
    <property type="entry name" value="Dienelactn_hydro"/>
</dbReference>
<dbReference type="PANTHER" id="PTHR17630">
    <property type="entry name" value="DIENELACTONE HYDROLASE"/>
    <property type="match status" value="1"/>
</dbReference>
<sequence>MAVSIRGSRPFWLKLVDVRCSRTVSATTPSERESPEQLSSNNNNINNNINNNNNNMALATTPSCCPPGAWPALAAPKDYIEKGRSISIGGTECYVSGSLMWGTGIIVMHDVFGPHSGNHKGLCDQLAAGGHYVIMPDFFNGGSMEPYYAAKQVTEGKQWLKQFNWAYCSKKLEPVHAHLSENAVSKVGSIGFCWGAWAVAKVCQDPSKVQAGVWAHPSCQVGKELYEGETEHELASAVRAPTLILASPQEPEFYSNGELANIMNCNAIPNDLVFFKDQAHGWVVRAAGFLGRSWEDCSTSTQPSV</sequence>
<dbReference type="Gene3D" id="3.40.50.1820">
    <property type="entry name" value="alpha/beta hydrolase"/>
    <property type="match status" value="1"/>
</dbReference>
<dbReference type="OrthoDB" id="17560at2759"/>
<dbReference type="EMBL" id="CAJNNV010002578">
    <property type="protein sequence ID" value="CAE8587418.1"/>
    <property type="molecule type" value="Genomic_DNA"/>
</dbReference>
<dbReference type="OMA" id="WVNRGDL"/>
<accession>A0A813DF27</accession>
<evidence type="ECO:0000313" key="3">
    <source>
        <dbReference type="EMBL" id="CAE8587418.1"/>
    </source>
</evidence>
<dbReference type="SUPFAM" id="SSF53474">
    <property type="entry name" value="alpha/beta-Hydrolases"/>
    <property type="match status" value="1"/>
</dbReference>
<comment type="caution">
    <text evidence="3">The sequence shown here is derived from an EMBL/GenBank/DDBJ whole genome shotgun (WGS) entry which is preliminary data.</text>
</comment>
<dbReference type="AlphaFoldDB" id="A0A813DF27"/>
<protein>
    <recommendedName>
        <fullName evidence="2">Dienelactone hydrolase domain-containing protein</fullName>
    </recommendedName>
</protein>
<evidence type="ECO:0000256" key="1">
    <source>
        <dbReference type="SAM" id="MobiDB-lite"/>
    </source>
</evidence>
<proteinExistence type="predicted"/>
<keyword evidence="4" id="KW-1185">Reference proteome</keyword>